<evidence type="ECO:0000256" key="1">
    <source>
        <dbReference type="SAM" id="MobiDB-lite"/>
    </source>
</evidence>
<evidence type="ECO:0000313" key="4">
    <source>
        <dbReference type="Proteomes" id="UP000219799"/>
    </source>
</evidence>
<feature type="compositionally biased region" description="Low complexity" evidence="1">
    <location>
        <begin position="696"/>
        <end position="708"/>
    </location>
</feature>
<dbReference type="PROSITE" id="PS00141">
    <property type="entry name" value="ASP_PROTEASE"/>
    <property type="match status" value="1"/>
</dbReference>
<dbReference type="Proteomes" id="UP000219799">
    <property type="component" value="Chromosome 10"/>
</dbReference>
<sequence length="930" mass="108344">MSLLFVFALWSILLCAYYDTLQLRKNINNSILYINDNNNFITASLPTSNKHITKHLYFSNKVFERGKRLHNSSSSSSIGSERGKRKVHLDANKNDGYKNEIIIEKFKSSSGNDVLCTKLFINDEENKFILDLCSDNSYIFDKGEKVSGRRDIRNENYGIHWRDRYNKEHHGNDHMHFSYDNDDIQSVKEEIHLNDNKVLVDKVINMKSNMTNGTVSFYIIRNNELGKNFDGLIGFDFFKRYSGFMLDMVSMNIVLKGEDGHAVTGGTIGATVDASDRSSNNAVDAFFKNNEQVHEIKLYDYSNNIKYFHVNIEGQMHKGIIDTGSSNTLIVNSENTGTVRNEKEEEEEEEEEKKKKKYNSVIIENILNNKCKAQRVEVNNINIISKLNELIPIELKSIYKSKLEYLDANVVLLGLDFLENKKFFFDLKNNIILFYYNMSSASSVDMSKDNQKSISEREDSYTYNMNSQHDAKNGNQWNSKQSDKHIDDLLVESKCQEIFEKLKRKELSFLKITNELEKENIYIKDCKSTNDVIKRYAIKILYGSEFLKKNESTSGNKEFDIRYNEMINFFKKLSNDEKQNMLHKIVAMMKNDIRDYEKASEILEQFVTYEIKNNLYSLHRFKSNNVNKKNEQSLNDEYNHLYNLYTSHPEYSFEMLNDFKKELLSRRIKYDDCQDEKEIIKRVSKCRVYEGTAAANSSSNINNSGNGSKNKKRKNIIVRRYTNDDNNVHTQIIIRRNGIDSNDDSSDENDGNNDYQYGNMDKMDDLFPNSIFSGIFKNFFGDNRNENNQDETDEEGQNDLFSELNNFFGLGNMGENMFRKKKKKSVIGFKTKEPDNTNIDNKDGNTTDNLSEAIKEEKDVDIIYLLNKVQKLNDINLKNFIVQSLKNQNVRKILVDALKKGYHNTYEQCRKDNDNKSMYLLQMLKQSGIF</sequence>
<feature type="signal peptide" evidence="2">
    <location>
        <begin position="1"/>
        <end position="16"/>
    </location>
</feature>
<name>A0A1C3KDZ0_PLAMA</name>
<dbReference type="InterPro" id="IPR001969">
    <property type="entry name" value="Aspartic_peptidase_AS"/>
</dbReference>
<dbReference type="GO" id="GO:0004190">
    <property type="term" value="F:aspartic-type endopeptidase activity"/>
    <property type="evidence" value="ECO:0007669"/>
    <property type="project" value="InterPro"/>
</dbReference>
<accession>A0A1C3KDZ0</accession>
<evidence type="ECO:0000256" key="2">
    <source>
        <dbReference type="SAM" id="SignalP"/>
    </source>
</evidence>
<feature type="compositionally biased region" description="Acidic residues" evidence="1">
    <location>
        <begin position="741"/>
        <end position="751"/>
    </location>
</feature>
<feature type="region of interest" description="Disordered" evidence="1">
    <location>
        <begin position="735"/>
        <end position="756"/>
    </location>
</feature>
<dbReference type="InterPro" id="IPR021109">
    <property type="entry name" value="Peptidase_aspartic_dom_sf"/>
</dbReference>
<dbReference type="EMBL" id="LT594498">
    <property type="protein sequence ID" value="SBT71796.1"/>
    <property type="molecule type" value="Genomic_DNA"/>
</dbReference>
<evidence type="ECO:0000313" key="3">
    <source>
        <dbReference type="EMBL" id="SBT71796.1"/>
    </source>
</evidence>
<reference evidence="3 4" key="1">
    <citation type="submission" date="2016-06" db="EMBL/GenBank/DDBJ databases">
        <authorList>
            <consortium name="Pathogen Informatics"/>
        </authorList>
    </citation>
    <scope>NUCLEOTIDE SEQUENCE [LARGE SCALE GENOMIC DNA]</scope>
    <source>
        <strain evidence="3">PmlGA01</strain>
    </source>
</reference>
<feature type="region of interest" description="Disordered" evidence="1">
    <location>
        <begin position="335"/>
        <end position="355"/>
    </location>
</feature>
<feature type="chain" id="PRO_5008677715" description="Aspartyl protease" evidence="2">
    <location>
        <begin position="17"/>
        <end position="930"/>
    </location>
</feature>
<dbReference type="AlphaFoldDB" id="A0A1C3KDZ0"/>
<dbReference type="Gene3D" id="2.40.70.10">
    <property type="entry name" value="Acid Proteases"/>
    <property type="match status" value="1"/>
</dbReference>
<protein>
    <recommendedName>
        <fullName evidence="5">Aspartyl protease</fullName>
    </recommendedName>
</protein>
<keyword evidence="2" id="KW-0732">Signal</keyword>
<organism evidence="3 4">
    <name type="scientific">Plasmodium malariae</name>
    <dbReference type="NCBI Taxonomy" id="5858"/>
    <lineage>
        <taxon>Eukaryota</taxon>
        <taxon>Sar</taxon>
        <taxon>Alveolata</taxon>
        <taxon>Apicomplexa</taxon>
        <taxon>Aconoidasida</taxon>
        <taxon>Haemosporida</taxon>
        <taxon>Plasmodiidae</taxon>
        <taxon>Plasmodium</taxon>
        <taxon>Plasmodium (Plasmodium)</taxon>
    </lineage>
</organism>
<dbReference type="GO" id="GO:0006508">
    <property type="term" value="P:proteolysis"/>
    <property type="evidence" value="ECO:0007669"/>
    <property type="project" value="InterPro"/>
</dbReference>
<proteinExistence type="predicted"/>
<feature type="region of interest" description="Disordered" evidence="1">
    <location>
        <begin position="696"/>
        <end position="715"/>
    </location>
</feature>
<evidence type="ECO:0008006" key="5">
    <source>
        <dbReference type="Google" id="ProtNLM"/>
    </source>
</evidence>
<gene>
    <name evidence="3" type="primary">PmlGA01_100027700</name>
    <name evidence="3" type="ORF">PMLGA01_100027700</name>
</gene>
<dbReference type="VEuPathDB" id="PlasmoDB:PmUG01_10036600"/>